<comment type="similarity">
    <text evidence="5 20">Belongs to the TAM41 family.</text>
</comment>
<keyword evidence="10 20" id="KW-0548">Nucleotidyltransferase</keyword>
<dbReference type="GO" id="GO:0032049">
    <property type="term" value="P:cardiolipin biosynthetic process"/>
    <property type="evidence" value="ECO:0007669"/>
    <property type="project" value="UniProtKB-UniRule"/>
</dbReference>
<comment type="pathway">
    <text evidence="3 20">Phospholipid metabolism; CDP-diacylglycerol biosynthesis; CDP-diacylglycerol from sn-glycerol 3-phosphate: step 3/3.</text>
</comment>
<evidence type="ECO:0000256" key="10">
    <source>
        <dbReference type="ARBA" id="ARBA00022695"/>
    </source>
</evidence>
<comment type="cofactor">
    <cofactor evidence="1 20">
        <name>Mg(2+)</name>
        <dbReference type="ChEBI" id="CHEBI:18420"/>
    </cofactor>
</comment>
<evidence type="ECO:0000256" key="11">
    <source>
        <dbReference type="ARBA" id="ARBA00022792"/>
    </source>
</evidence>
<evidence type="ECO:0000256" key="5">
    <source>
        <dbReference type="ARBA" id="ARBA00005458"/>
    </source>
</evidence>
<evidence type="ECO:0000313" key="22">
    <source>
        <dbReference type="Proteomes" id="UP001519460"/>
    </source>
</evidence>
<evidence type="ECO:0000256" key="2">
    <source>
        <dbReference type="ARBA" id="ARBA00004443"/>
    </source>
</evidence>
<evidence type="ECO:0000256" key="13">
    <source>
        <dbReference type="ARBA" id="ARBA00023098"/>
    </source>
</evidence>
<dbReference type="PIRSF" id="PIRSF028840">
    <property type="entry name" value="Mmp37"/>
    <property type="match status" value="1"/>
</dbReference>
<keyword evidence="13 20" id="KW-0443">Lipid metabolism</keyword>
<sequence length="313" mass="36238">MAFAYGSGVYQQEGHPDMSHNMLDFVIVVDDAKTWHKENLKLNRHHYSFLKYTGSHSIAYLQNNFGAGVYFNTLVPFEDRFIKYGVITTDRLITDLLDWDTLYIAGRLHKPVRLLVLPQNAELIAAMQMNLQNAVHAALLLLPETFCEESLYTTLAGLSYTGDFRMLFGEDRNKVANIVRPNVVHFRRLYEGIIASDEHVFWHRSQGRLEQHPNYFSRFHHLQLLPKTVQLILQEMRTRPGSHPDLEEVLQVYAHDSHCDDAVIKCITLIVGRSSWGQSAKTIMSAGVKKSMAYSLRKFLKMWRSRARRREDL</sequence>
<name>A0ABD0M281_9CAEN</name>
<keyword evidence="17 20" id="KW-1208">Phospholipid metabolism</keyword>
<evidence type="ECO:0000256" key="16">
    <source>
        <dbReference type="ARBA" id="ARBA00023209"/>
    </source>
</evidence>
<evidence type="ECO:0000256" key="7">
    <source>
        <dbReference type="ARBA" id="ARBA00018337"/>
    </source>
</evidence>
<evidence type="ECO:0000256" key="3">
    <source>
        <dbReference type="ARBA" id="ARBA00005119"/>
    </source>
</evidence>
<keyword evidence="12 20" id="KW-0460">Magnesium</keyword>
<evidence type="ECO:0000256" key="19">
    <source>
        <dbReference type="ARBA" id="ARBA00031502"/>
    </source>
</evidence>
<evidence type="ECO:0000256" key="8">
    <source>
        <dbReference type="ARBA" id="ARBA00022516"/>
    </source>
</evidence>
<dbReference type="GO" id="GO:0004605">
    <property type="term" value="F:phosphatidate cytidylyltransferase activity"/>
    <property type="evidence" value="ECO:0007669"/>
    <property type="project" value="UniProtKB-UniRule"/>
</dbReference>
<evidence type="ECO:0000256" key="15">
    <source>
        <dbReference type="ARBA" id="ARBA00023136"/>
    </source>
</evidence>
<keyword evidence="11 20" id="KW-0999">Mitochondrion inner membrane</keyword>
<keyword evidence="8 20" id="KW-0444">Lipid biosynthesis</keyword>
<organism evidence="21 22">
    <name type="scientific">Batillaria attramentaria</name>
    <dbReference type="NCBI Taxonomy" id="370345"/>
    <lineage>
        <taxon>Eukaryota</taxon>
        <taxon>Metazoa</taxon>
        <taxon>Spiralia</taxon>
        <taxon>Lophotrochozoa</taxon>
        <taxon>Mollusca</taxon>
        <taxon>Gastropoda</taxon>
        <taxon>Caenogastropoda</taxon>
        <taxon>Sorbeoconcha</taxon>
        <taxon>Cerithioidea</taxon>
        <taxon>Batillariidae</taxon>
        <taxon>Batillaria</taxon>
    </lineage>
</organism>
<evidence type="ECO:0000256" key="14">
    <source>
        <dbReference type="ARBA" id="ARBA00023128"/>
    </source>
</evidence>
<dbReference type="InterPro" id="IPR015222">
    <property type="entry name" value="Tam41"/>
</dbReference>
<evidence type="ECO:0000313" key="21">
    <source>
        <dbReference type="EMBL" id="KAK7505411.1"/>
    </source>
</evidence>
<accession>A0ABD0M281</accession>
<dbReference type="PANTHER" id="PTHR13619">
    <property type="entry name" value="PHOSPHATIDATE CYTIDYLYLTRANSFERASE, MITOCHONDRIAL"/>
    <property type="match status" value="1"/>
</dbReference>
<evidence type="ECO:0000256" key="9">
    <source>
        <dbReference type="ARBA" id="ARBA00022679"/>
    </source>
</evidence>
<reference evidence="21 22" key="1">
    <citation type="journal article" date="2023" name="Sci. Data">
        <title>Genome assembly of the Korean intertidal mud-creeper Batillaria attramentaria.</title>
        <authorList>
            <person name="Patra A.K."/>
            <person name="Ho P.T."/>
            <person name="Jun S."/>
            <person name="Lee S.J."/>
            <person name="Kim Y."/>
            <person name="Won Y.J."/>
        </authorList>
    </citation>
    <scope>NUCLEOTIDE SEQUENCE [LARGE SCALE GENOMIC DNA]</scope>
    <source>
        <strain evidence="21">Wonlab-2016</strain>
    </source>
</reference>
<protein>
    <recommendedName>
        <fullName evidence="7 20">Phosphatidate cytidylyltransferase, mitochondrial</fullName>
        <ecNumber evidence="6 20">2.7.7.41</ecNumber>
    </recommendedName>
    <alternativeName>
        <fullName evidence="18 20">CDP-diacylglycerol synthase</fullName>
    </alternativeName>
    <alternativeName>
        <fullName evidence="19 20">Mitochondrial translocator assembly and maintenance protein 41 homolog</fullName>
    </alternativeName>
</protein>
<comment type="caution">
    <text evidence="21">The sequence shown here is derived from an EMBL/GenBank/DDBJ whole genome shotgun (WGS) entry which is preliminary data.</text>
</comment>
<comment type="function">
    <text evidence="20">Catalyzes the conversion of phosphatidic acid (PA) to CDP-diacylglycerol (CDP-DAG), an essential intermediate in the synthesis of phosphatidylglycerol, cardiolipin and phosphatidylinositol.</text>
</comment>
<dbReference type="PANTHER" id="PTHR13619:SF0">
    <property type="entry name" value="PHOSPHATIDATE CYTIDYLYLTRANSFERASE, MITOCHONDRIAL"/>
    <property type="match status" value="1"/>
</dbReference>
<keyword evidence="14 20" id="KW-0496">Mitochondrion</keyword>
<comment type="subcellular location">
    <subcellularLocation>
        <location evidence="2 20">Mitochondrion inner membrane</location>
        <topology evidence="2 20">Peripheral membrane protein</topology>
        <orientation evidence="2 20">Matrix side</orientation>
    </subcellularLocation>
</comment>
<dbReference type="Pfam" id="PF09139">
    <property type="entry name" value="Tam41_Mmp37"/>
    <property type="match status" value="1"/>
</dbReference>
<gene>
    <name evidence="21" type="ORF">BaRGS_00003156</name>
</gene>
<dbReference type="GO" id="GO:0016024">
    <property type="term" value="P:CDP-diacylglycerol biosynthetic process"/>
    <property type="evidence" value="ECO:0007669"/>
    <property type="project" value="UniProtKB-UniRule"/>
</dbReference>
<dbReference type="AlphaFoldDB" id="A0ABD0M281"/>
<evidence type="ECO:0000256" key="20">
    <source>
        <dbReference type="PIRNR" id="PIRNR028840"/>
    </source>
</evidence>
<keyword evidence="9 20" id="KW-0808">Transferase</keyword>
<proteinExistence type="inferred from homology"/>
<keyword evidence="16 20" id="KW-0594">Phospholipid biosynthesis</keyword>
<keyword evidence="15 20" id="KW-0472">Membrane</keyword>
<evidence type="ECO:0000256" key="6">
    <source>
        <dbReference type="ARBA" id="ARBA00012487"/>
    </source>
</evidence>
<evidence type="ECO:0000256" key="1">
    <source>
        <dbReference type="ARBA" id="ARBA00001946"/>
    </source>
</evidence>
<dbReference type="EMBL" id="JACVVK020000010">
    <property type="protein sequence ID" value="KAK7505411.1"/>
    <property type="molecule type" value="Genomic_DNA"/>
</dbReference>
<comment type="catalytic activity">
    <reaction evidence="20">
        <text>a 1,2-diacyl-sn-glycero-3-phosphate + CTP + H(+) = a CDP-1,2-diacyl-sn-glycerol + diphosphate</text>
        <dbReference type="Rhea" id="RHEA:16229"/>
        <dbReference type="ChEBI" id="CHEBI:15378"/>
        <dbReference type="ChEBI" id="CHEBI:33019"/>
        <dbReference type="ChEBI" id="CHEBI:37563"/>
        <dbReference type="ChEBI" id="CHEBI:58332"/>
        <dbReference type="ChEBI" id="CHEBI:58608"/>
        <dbReference type="EC" id="2.7.7.41"/>
    </reaction>
</comment>
<comment type="pathway">
    <text evidence="4">Lipid metabolism.</text>
</comment>
<dbReference type="GO" id="GO:0005743">
    <property type="term" value="C:mitochondrial inner membrane"/>
    <property type="evidence" value="ECO:0007669"/>
    <property type="project" value="UniProtKB-SubCell"/>
</dbReference>
<evidence type="ECO:0000256" key="12">
    <source>
        <dbReference type="ARBA" id="ARBA00022842"/>
    </source>
</evidence>
<evidence type="ECO:0000256" key="18">
    <source>
        <dbReference type="ARBA" id="ARBA00029893"/>
    </source>
</evidence>
<keyword evidence="22" id="KW-1185">Reference proteome</keyword>
<dbReference type="EC" id="2.7.7.41" evidence="6 20"/>
<evidence type="ECO:0000256" key="17">
    <source>
        <dbReference type="ARBA" id="ARBA00023264"/>
    </source>
</evidence>
<evidence type="ECO:0000256" key="4">
    <source>
        <dbReference type="ARBA" id="ARBA00005189"/>
    </source>
</evidence>
<dbReference type="Proteomes" id="UP001519460">
    <property type="component" value="Unassembled WGS sequence"/>
</dbReference>